<evidence type="ECO:0000313" key="2">
    <source>
        <dbReference type="Proteomes" id="UP001375743"/>
    </source>
</evidence>
<dbReference type="EMBL" id="JBBLZC010000011">
    <property type="protein sequence ID" value="MEK0083932.1"/>
    <property type="molecule type" value="Genomic_DNA"/>
</dbReference>
<name>A0ABU8XRT7_9PROT</name>
<dbReference type="InterPro" id="IPR036390">
    <property type="entry name" value="WH_DNA-bd_sf"/>
</dbReference>
<proteinExistence type="predicted"/>
<sequence>MEHTGAFERLQRCLAAFQRATHGAVSIQLLVTFLEVARGEGRTQVEIAKAIGLPESTSSRQLLDLGPFDRKKQPGFGLVDGRIDPMDMRVKRYMLTPRGKALAEIMAALLAGEAPTALARELAALEG</sequence>
<dbReference type="Gene3D" id="1.10.10.10">
    <property type="entry name" value="Winged helix-like DNA-binding domain superfamily/Winged helix DNA-binding domain"/>
    <property type="match status" value="1"/>
</dbReference>
<accession>A0ABU8XRT7</accession>
<dbReference type="InterPro" id="IPR036388">
    <property type="entry name" value="WH-like_DNA-bd_sf"/>
</dbReference>
<keyword evidence="2" id="KW-1185">Reference proteome</keyword>
<comment type="caution">
    <text evidence="1">The sequence shown here is derived from an EMBL/GenBank/DDBJ whole genome shotgun (WGS) entry which is preliminary data.</text>
</comment>
<dbReference type="SUPFAM" id="SSF46785">
    <property type="entry name" value="Winged helix' DNA-binding domain"/>
    <property type="match status" value="1"/>
</dbReference>
<organism evidence="1 2">
    <name type="scientific">Benzoatithermus flavus</name>
    <dbReference type="NCBI Taxonomy" id="3108223"/>
    <lineage>
        <taxon>Bacteria</taxon>
        <taxon>Pseudomonadati</taxon>
        <taxon>Pseudomonadota</taxon>
        <taxon>Alphaproteobacteria</taxon>
        <taxon>Geminicoccales</taxon>
        <taxon>Geminicoccaceae</taxon>
        <taxon>Benzoatithermus</taxon>
    </lineage>
</organism>
<evidence type="ECO:0000313" key="1">
    <source>
        <dbReference type="EMBL" id="MEK0083932.1"/>
    </source>
</evidence>
<gene>
    <name evidence="1" type="ORF">U1T56_12285</name>
</gene>
<dbReference type="RefSeq" id="WP_418159783.1">
    <property type="nucleotide sequence ID" value="NZ_JBBLZC010000011.1"/>
</dbReference>
<dbReference type="Proteomes" id="UP001375743">
    <property type="component" value="Unassembled WGS sequence"/>
</dbReference>
<protein>
    <submittedName>
        <fullName evidence="1">MarR family winged helix-turn-helix transcriptional regulator</fullName>
    </submittedName>
</protein>
<reference evidence="1 2" key="1">
    <citation type="submission" date="2024-01" db="EMBL/GenBank/DDBJ databases">
        <title>Multi-omics insights into the function and evolution of sodium benzoate biodegradation pathways in Benzoatithermus flavus gen. nov., sp. nov. from hot spring.</title>
        <authorList>
            <person name="Hu C.-J."/>
            <person name="Li W.-J."/>
        </authorList>
    </citation>
    <scope>NUCLEOTIDE SEQUENCE [LARGE SCALE GENOMIC DNA]</scope>
    <source>
        <strain evidence="1 2">SYSU G07066</strain>
    </source>
</reference>